<organism evidence="1 2">
    <name type="scientific">Streptomyces lonarensis</name>
    <dbReference type="NCBI Taxonomy" id="700599"/>
    <lineage>
        <taxon>Bacteria</taxon>
        <taxon>Bacillati</taxon>
        <taxon>Actinomycetota</taxon>
        <taxon>Actinomycetes</taxon>
        <taxon>Kitasatosporales</taxon>
        <taxon>Streptomycetaceae</taxon>
        <taxon>Streptomyces</taxon>
    </lineage>
</organism>
<proteinExistence type="predicted"/>
<dbReference type="RefSeq" id="WP_167967561.1">
    <property type="nucleotide sequence ID" value="NZ_BHZG01000011.1"/>
</dbReference>
<dbReference type="AlphaFoldDB" id="A0A7X6CX80"/>
<reference evidence="1 2" key="1">
    <citation type="submission" date="2020-03" db="EMBL/GenBank/DDBJ databases">
        <title>Draft genome of Streptomyces sp. ventii, isolated from the Axial Seamount in the Pacific Ocean, and resequencing of the two type strains Streptomyces lonarensis strain NCL 716 and Streptomyces bohaiensis strain 11A07.</title>
        <authorList>
            <person name="Loughran R.M."/>
            <person name="Pfannmuller K.M."/>
            <person name="Wasson B.J."/>
            <person name="Deadmond M.C."/>
            <person name="Paddock B.E."/>
            <person name="Koyack M.J."/>
            <person name="Gallegos D.A."/>
            <person name="Mitchell E.A."/>
            <person name="Ushijima B."/>
            <person name="Saw J.H."/>
            <person name="Mcphail K.L."/>
            <person name="Videau P."/>
        </authorList>
    </citation>
    <scope>NUCLEOTIDE SEQUENCE [LARGE SCALE GENOMIC DNA]</scope>
    <source>
        <strain evidence="1 2">NCL716</strain>
    </source>
</reference>
<protein>
    <submittedName>
        <fullName evidence="1">Uncharacterized protein</fullName>
    </submittedName>
</protein>
<gene>
    <name evidence="1" type="ORF">HCN56_01390</name>
</gene>
<dbReference type="EMBL" id="JAAVJD010000004">
    <property type="protein sequence ID" value="NJQ04262.1"/>
    <property type="molecule type" value="Genomic_DNA"/>
</dbReference>
<keyword evidence="2" id="KW-1185">Reference proteome</keyword>
<accession>A0A7X6CX80</accession>
<dbReference type="Proteomes" id="UP000578686">
    <property type="component" value="Unassembled WGS sequence"/>
</dbReference>
<sequence>MSGRPTTAERRQIAAEMLIEAGYDWEAPGDAVDKACELAGLPRPESTADRMPIWDLLPVDPE</sequence>
<comment type="caution">
    <text evidence="1">The sequence shown here is derived from an EMBL/GenBank/DDBJ whole genome shotgun (WGS) entry which is preliminary data.</text>
</comment>
<name>A0A7X6CX80_9ACTN</name>
<evidence type="ECO:0000313" key="1">
    <source>
        <dbReference type="EMBL" id="NJQ04262.1"/>
    </source>
</evidence>
<evidence type="ECO:0000313" key="2">
    <source>
        <dbReference type="Proteomes" id="UP000578686"/>
    </source>
</evidence>